<dbReference type="GeneID" id="17308618"/>
<accession>L1JUS8</accession>
<dbReference type="EMBL" id="JH992974">
    <property type="protein sequence ID" value="EKX51833.1"/>
    <property type="molecule type" value="Genomic_DNA"/>
</dbReference>
<feature type="non-terminal residue" evidence="2">
    <location>
        <position position="230"/>
    </location>
</feature>
<reference evidence="4" key="2">
    <citation type="submission" date="2012-11" db="EMBL/GenBank/DDBJ databases">
        <authorList>
            <person name="Kuo A."/>
            <person name="Curtis B.A."/>
            <person name="Tanifuji G."/>
            <person name="Burki F."/>
            <person name="Gruber A."/>
            <person name="Irimia M."/>
            <person name="Maruyama S."/>
            <person name="Arias M.C."/>
            <person name="Ball S.G."/>
            <person name="Gile G.H."/>
            <person name="Hirakawa Y."/>
            <person name="Hopkins J.F."/>
            <person name="Rensing S.A."/>
            <person name="Schmutz J."/>
            <person name="Symeonidi A."/>
            <person name="Elias M."/>
            <person name="Eveleigh R.J."/>
            <person name="Herman E.K."/>
            <person name="Klute M.J."/>
            <person name="Nakayama T."/>
            <person name="Obornik M."/>
            <person name="Reyes-Prieto A."/>
            <person name="Armbrust E.V."/>
            <person name="Aves S.J."/>
            <person name="Beiko R.G."/>
            <person name="Coutinho P."/>
            <person name="Dacks J.B."/>
            <person name="Durnford D.G."/>
            <person name="Fast N.M."/>
            <person name="Green B.R."/>
            <person name="Grisdale C."/>
            <person name="Hempe F."/>
            <person name="Henrissat B."/>
            <person name="Hoppner M.P."/>
            <person name="Ishida K.-I."/>
            <person name="Kim E."/>
            <person name="Koreny L."/>
            <person name="Kroth P.G."/>
            <person name="Liu Y."/>
            <person name="Malik S.-B."/>
            <person name="Maier U.G."/>
            <person name="McRose D."/>
            <person name="Mock T."/>
            <person name="Neilson J.A."/>
            <person name="Onodera N.T."/>
            <person name="Poole A.M."/>
            <person name="Pritham E.J."/>
            <person name="Richards T.A."/>
            <person name="Rocap G."/>
            <person name="Roy S.W."/>
            <person name="Sarai C."/>
            <person name="Schaack S."/>
            <person name="Shirato S."/>
            <person name="Slamovits C.H."/>
            <person name="Spencer D.F."/>
            <person name="Suzuki S."/>
            <person name="Worden A.Z."/>
            <person name="Zauner S."/>
            <person name="Barry K."/>
            <person name="Bell C."/>
            <person name="Bharti A.K."/>
            <person name="Crow J.A."/>
            <person name="Grimwood J."/>
            <person name="Kramer R."/>
            <person name="Lindquist E."/>
            <person name="Lucas S."/>
            <person name="Salamov A."/>
            <person name="McFadden G.I."/>
            <person name="Lane C.E."/>
            <person name="Keeling P.J."/>
            <person name="Gray M.W."/>
            <person name="Grigoriev I.V."/>
            <person name="Archibald J.M."/>
        </authorList>
    </citation>
    <scope>NUCLEOTIDE SEQUENCE</scope>
    <source>
        <strain evidence="4">CCMP2712</strain>
    </source>
</reference>
<evidence type="ECO:0000313" key="2">
    <source>
        <dbReference type="EMBL" id="EKX51833.1"/>
    </source>
</evidence>
<reference evidence="2 4" key="1">
    <citation type="journal article" date="2012" name="Nature">
        <title>Algal genomes reveal evolutionary mosaicism and the fate of nucleomorphs.</title>
        <authorList>
            <consortium name="DOE Joint Genome Institute"/>
            <person name="Curtis B.A."/>
            <person name="Tanifuji G."/>
            <person name="Burki F."/>
            <person name="Gruber A."/>
            <person name="Irimia M."/>
            <person name="Maruyama S."/>
            <person name="Arias M.C."/>
            <person name="Ball S.G."/>
            <person name="Gile G.H."/>
            <person name="Hirakawa Y."/>
            <person name="Hopkins J.F."/>
            <person name="Kuo A."/>
            <person name="Rensing S.A."/>
            <person name="Schmutz J."/>
            <person name="Symeonidi A."/>
            <person name="Elias M."/>
            <person name="Eveleigh R.J."/>
            <person name="Herman E.K."/>
            <person name="Klute M.J."/>
            <person name="Nakayama T."/>
            <person name="Obornik M."/>
            <person name="Reyes-Prieto A."/>
            <person name="Armbrust E.V."/>
            <person name="Aves S.J."/>
            <person name="Beiko R.G."/>
            <person name="Coutinho P."/>
            <person name="Dacks J.B."/>
            <person name="Durnford D.G."/>
            <person name="Fast N.M."/>
            <person name="Green B.R."/>
            <person name="Grisdale C.J."/>
            <person name="Hempel F."/>
            <person name="Henrissat B."/>
            <person name="Hoppner M.P."/>
            <person name="Ishida K."/>
            <person name="Kim E."/>
            <person name="Koreny L."/>
            <person name="Kroth P.G."/>
            <person name="Liu Y."/>
            <person name="Malik S.B."/>
            <person name="Maier U.G."/>
            <person name="McRose D."/>
            <person name="Mock T."/>
            <person name="Neilson J.A."/>
            <person name="Onodera N.T."/>
            <person name="Poole A.M."/>
            <person name="Pritham E.J."/>
            <person name="Richards T.A."/>
            <person name="Rocap G."/>
            <person name="Roy S.W."/>
            <person name="Sarai C."/>
            <person name="Schaack S."/>
            <person name="Shirato S."/>
            <person name="Slamovits C.H."/>
            <person name="Spencer D.F."/>
            <person name="Suzuki S."/>
            <person name="Worden A.Z."/>
            <person name="Zauner S."/>
            <person name="Barry K."/>
            <person name="Bell C."/>
            <person name="Bharti A.K."/>
            <person name="Crow J.A."/>
            <person name="Grimwood J."/>
            <person name="Kramer R."/>
            <person name="Lindquist E."/>
            <person name="Lucas S."/>
            <person name="Salamov A."/>
            <person name="McFadden G.I."/>
            <person name="Lane C.E."/>
            <person name="Keeling P.J."/>
            <person name="Gray M.W."/>
            <person name="Grigoriev I.V."/>
            <person name="Archibald J.M."/>
        </authorList>
    </citation>
    <scope>NUCLEOTIDE SEQUENCE</scope>
    <source>
        <strain evidence="2 4">CCMP2712</strain>
    </source>
</reference>
<feature type="compositionally biased region" description="Basic and acidic residues" evidence="1">
    <location>
        <begin position="207"/>
        <end position="222"/>
    </location>
</feature>
<dbReference type="RefSeq" id="XP_005838813.1">
    <property type="nucleotide sequence ID" value="XM_005838756.1"/>
</dbReference>
<reference evidence="3" key="3">
    <citation type="submission" date="2016-03" db="UniProtKB">
        <authorList>
            <consortium name="EnsemblProtists"/>
        </authorList>
    </citation>
    <scope>IDENTIFICATION</scope>
</reference>
<dbReference type="KEGG" id="gtt:GUITHDRAFT_150824"/>
<evidence type="ECO:0000313" key="3">
    <source>
        <dbReference type="EnsemblProtists" id="EKX51833"/>
    </source>
</evidence>
<dbReference type="HOGENOM" id="CLU_1207540_0_0_1"/>
<sequence length="230" mass="26318">MEPNNQVYYGLLSNAFLQRADEYRAELVTDAQSSKWIIKRTEDYEAGATALIQHYKLRLKAEEGMDPEEVERDLAQRVEIEKQKSFDMQAIRLAIQSLRDDTYFSSLDKRTLSRSDWFTTIGIQGGTFFNVSRLAQSGALKGLEEQDKEWIESYTERSKQISVNPLQDVTGTLAMQRRKLLGLTGRNFPMPEVELKSLEYFKHNRSEESQSFSDADHVKGEGAVDASSIM</sequence>
<dbReference type="EnsemblProtists" id="EKX51833">
    <property type="protein sequence ID" value="EKX51833"/>
    <property type="gene ID" value="GUITHDRAFT_150824"/>
</dbReference>
<keyword evidence="4" id="KW-1185">Reference proteome</keyword>
<dbReference type="AlphaFoldDB" id="L1JUS8"/>
<name>L1JUS8_GUITC</name>
<organism evidence="2">
    <name type="scientific">Guillardia theta (strain CCMP2712)</name>
    <name type="common">Cryptophyte</name>
    <dbReference type="NCBI Taxonomy" id="905079"/>
    <lineage>
        <taxon>Eukaryota</taxon>
        <taxon>Cryptophyceae</taxon>
        <taxon>Pyrenomonadales</taxon>
        <taxon>Geminigeraceae</taxon>
        <taxon>Guillardia</taxon>
    </lineage>
</organism>
<dbReference type="PaxDb" id="55529-EKX51833"/>
<protein>
    <submittedName>
        <fullName evidence="2 3">Uncharacterized protein</fullName>
    </submittedName>
</protein>
<dbReference type="Proteomes" id="UP000011087">
    <property type="component" value="Unassembled WGS sequence"/>
</dbReference>
<evidence type="ECO:0000313" key="4">
    <source>
        <dbReference type="Proteomes" id="UP000011087"/>
    </source>
</evidence>
<evidence type="ECO:0000256" key="1">
    <source>
        <dbReference type="SAM" id="MobiDB-lite"/>
    </source>
</evidence>
<proteinExistence type="predicted"/>
<feature type="region of interest" description="Disordered" evidence="1">
    <location>
        <begin position="207"/>
        <end position="230"/>
    </location>
</feature>
<gene>
    <name evidence="2" type="ORF">GUITHDRAFT_150824</name>
</gene>